<name>A0A150GR02_GONPE</name>
<keyword evidence="3" id="KW-1185">Reference proteome</keyword>
<dbReference type="EMBL" id="LSYV01000011">
    <property type="protein sequence ID" value="KXZ52168.1"/>
    <property type="molecule type" value="Genomic_DNA"/>
</dbReference>
<dbReference type="AlphaFoldDB" id="A0A150GR02"/>
<organism evidence="2 3">
    <name type="scientific">Gonium pectorale</name>
    <name type="common">Green alga</name>
    <dbReference type="NCBI Taxonomy" id="33097"/>
    <lineage>
        <taxon>Eukaryota</taxon>
        <taxon>Viridiplantae</taxon>
        <taxon>Chlorophyta</taxon>
        <taxon>core chlorophytes</taxon>
        <taxon>Chlorophyceae</taxon>
        <taxon>CS clade</taxon>
        <taxon>Chlamydomonadales</taxon>
        <taxon>Volvocaceae</taxon>
        <taxon>Gonium</taxon>
    </lineage>
</organism>
<comment type="caution">
    <text evidence="2">The sequence shown here is derived from an EMBL/GenBank/DDBJ whole genome shotgun (WGS) entry which is preliminary data.</text>
</comment>
<evidence type="ECO:0000256" key="1">
    <source>
        <dbReference type="SAM" id="MobiDB-lite"/>
    </source>
</evidence>
<feature type="compositionally biased region" description="Low complexity" evidence="1">
    <location>
        <begin position="92"/>
        <end position="104"/>
    </location>
</feature>
<dbReference type="STRING" id="33097.A0A150GR02"/>
<evidence type="ECO:0000313" key="2">
    <source>
        <dbReference type="EMBL" id="KXZ52168.1"/>
    </source>
</evidence>
<feature type="region of interest" description="Disordered" evidence="1">
    <location>
        <begin position="81"/>
        <end position="104"/>
    </location>
</feature>
<evidence type="ECO:0000313" key="3">
    <source>
        <dbReference type="Proteomes" id="UP000075714"/>
    </source>
</evidence>
<accession>A0A150GR02</accession>
<gene>
    <name evidence="2" type="ORF">GPECTOR_10g797</name>
</gene>
<reference evidence="3" key="1">
    <citation type="journal article" date="2016" name="Nat. Commun.">
        <title>The Gonium pectorale genome demonstrates co-option of cell cycle regulation during the evolution of multicellularity.</title>
        <authorList>
            <person name="Hanschen E.R."/>
            <person name="Marriage T.N."/>
            <person name="Ferris P.J."/>
            <person name="Hamaji T."/>
            <person name="Toyoda A."/>
            <person name="Fujiyama A."/>
            <person name="Neme R."/>
            <person name="Noguchi H."/>
            <person name="Minakuchi Y."/>
            <person name="Suzuki M."/>
            <person name="Kawai-Toyooka H."/>
            <person name="Smith D.R."/>
            <person name="Sparks H."/>
            <person name="Anderson J."/>
            <person name="Bakaric R."/>
            <person name="Luria V."/>
            <person name="Karger A."/>
            <person name="Kirschner M.W."/>
            <person name="Durand P.M."/>
            <person name="Michod R.E."/>
            <person name="Nozaki H."/>
            <person name="Olson B.J."/>
        </authorList>
    </citation>
    <scope>NUCLEOTIDE SEQUENCE [LARGE SCALE GENOMIC DNA]</scope>
    <source>
        <strain evidence="3">NIES-2863</strain>
    </source>
</reference>
<proteinExistence type="predicted"/>
<protein>
    <submittedName>
        <fullName evidence="2">Uncharacterized protein</fullName>
    </submittedName>
</protein>
<dbReference type="Proteomes" id="UP000075714">
    <property type="component" value="Unassembled WGS sequence"/>
</dbReference>
<sequence>MHRVARRLLSAKTRNRLFLEINRLKELYTGDLETVRGEADQHTRQVLDALQAASDSAAAVKEAVVEAALRQQEQAMELMDALAPPVPPPPAAASSGPLPLASRT</sequence>
<dbReference type="OrthoDB" id="553052at2759"/>